<evidence type="ECO:0000259" key="1">
    <source>
        <dbReference type="PROSITE" id="PS51707"/>
    </source>
</evidence>
<protein>
    <submittedName>
        <fullName evidence="2">Adenylate cyclase class 2</fullName>
        <ecNumber evidence="2">4.6.1.1</ecNumber>
    </submittedName>
</protein>
<dbReference type="Proteomes" id="UP000540989">
    <property type="component" value="Unassembled WGS sequence"/>
</dbReference>
<dbReference type="EC" id="4.6.1.1" evidence="2"/>
<proteinExistence type="predicted"/>
<dbReference type="Gene3D" id="2.40.320.10">
    <property type="entry name" value="Hypothetical Protein Pfu-838710-001"/>
    <property type="match status" value="1"/>
</dbReference>
<dbReference type="PROSITE" id="PS51707">
    <property type="entry name" value="CYTH"/>
    <property type="match status" value="1"/>
</dbReference>
<dbReference type="InterPro" id="IPR023577">
    <property type="entry name" value="CYTH_domain"/>
</dbReference>
<dbReference type="GO" id="GO:0004016">
    <property type="term" value="F:adenylate cyclase activity"/>
    <property type="evidence" value="ECO:0007669"/>
    <property type="project" value="UniProtKB-EC"/>
</dbReference>
<comment type="caution">
    <text evidence="2">The sequence shown here is derived from an EMBL/GenBank/DDBJ whole genome shotgun (WGS) entry which is preliminary data.</text>
</comment>
<dbReference type="AlphaFoldDB" id="A0A7W7ZCQ6"/>
<evidence type="ECO:0000313" key="3">
    <source>
        <dbReference type="Proteomes" id="UP000540989"/>
    </source>
</evidence>
<evidence type="ECO:0000313" key="2">
    <source>
        <dbReference type="EMBL" id="MBB5057519.1"/>
    </source>
</evidence>
<dbReference type="SMART" id="SM01118">
    <property type="entry name" value="CYTH"/>
    <property type="match status" value="1"/>
</dbReference>
<dbReference type="CDD" id="cd07890">
    <property type="entry name" value="CYTH-like_AC_IV-like"/>
    <property type="match status" value="1"/>
</dbReference>
<dbReference type="PANTHER" id="PTHR21028">
    <property type="entry name" value="SI:CH211-156B7.4"/>
    <property type="match status" value="1"/>
</dbReference>
<sequence length="205" mass="23241">MQAPEIELKFPVSDPADFQSMLPSLGFHLDTARTFERNTLYDTPTRALREQRQLLRIRQYGSLWTVTHKRPSSDLASARFKVRIETETHVDDGEATAEIFSSLGYAPVFRYEKFRTEWSQMPLFAAERSDGALGHLVVDETPIGNYAELEGPPDWIDSMLELLLVDPKTCITDSYGRLFESWKINTGSPAENLTFAEINNAPVPV</sequence>
<keyword evidence="3" id="KW-1185">Reference proteome</keyword>
<dbReference type="InterPro" id="IPR033469">
    <property type="entry name" value="CYTH-like_dom_sf"/>
</dbReference>
<reference evidence="2 3" key="1">
    <citation type="submission" date="2020-08" db="EMBL/GenBank/DDBJ databases">
        <title>Genomic Encyclopedia of Type Strains, Phase IV (KMG-V): Genome sequencing to study the core and pangenomes of soil and plant-associated prokaryotes.</title>
        <authorList>
            <person name="Whitman W."/>
        </authorList>
    </citation>
    <scope>NUCLEOTIDE SEQUENCE [LARGE SCALE GENOMIC DNA]</scope>
    <source>
        <strain evidence="2 3">M8UP14</strain>
    </source>
</reference>
<dbReference type="PANTHER" id="PTHR21028:SF2">
    <property type="entry name" value="CYTH DOMAIN-CONTAINING PROTEIN"/>
    <property type="match status" value="1"/>
</dbReference>
<gene>
    <name evidence="2" type="ORF">HDF16_002225</name>
</gene>
<organism evidence="2 3">
    <name type="scientific">Granulicella aggregans</name>
    <dbReference type="NCBI Taxonomy" id="474949"/>
    <lineage>
        <taxon>Bacteria</taxon>
        <taxon>Pseudomonadati</taxon>
        <taxon>Acidobacteriota</taxon>
        <taxon>Terriglobia</taxon>
        <taxon>Terriglobales</taxon>
        <taxon>Acidobacteriaceae</taxon>
        <taxon>Granulicella</taxon>
    </lineage>
</organism>
<keyword evidence="2" id="KW-0456">Lyase</keyword>
<feature type="domain" description="CYTH" evidence="1">
    <location>
        <begin position="3"/>
        <end position="181"/>
    </location>
</feature>
<dbReference type="Pfam" id="PF01928">
    <property type="entry name" value="CYTH"/>
    <property type="match status" value="1"/>
</dbReference>
<dbReference type="EMBL" id="JACHIP010000003">
    <property type="protein sequence ID" value="MBB5057519.1"/>
    <property type="molecule type" value="Genomic_DNA"/>
</dbReference>
<name>A0A7W7ZCQ6_9BACT</name>
<accession>A0A7W7ZCQ6</accession>
<dbReference type="SUPFAM" id="SSF55154">
    <property type="entry name" value="CYTH-like phosphatases"/>
    <property type="match status" value="1"/>
</dbReference>
<dbReference type="InterPro" id="IPR008173">
    <property type="entry name" value="Adenylyl_cyclase_CyaB"/>
</dbReference>
<dbReference type="RefSeq" id="WP_184216502.1">
    <property type="nucleotide sequence ID" value="NZ_JACHIP010000003.1"/>
</dbReference>